<dbReference type="GO" id="GO:0006796">
    <property type="term" value="P:phosphate-containing compound metabolic process"/>
    <property type="evidence" value="ECO:0007669"/>
    <property type="project" value="InterPro"/>
</dbReference>
<protein>
    <recommendedName>
        <fullName evidence="5">Inorganic pyrophosphatase</fullName>
        <ecNumber evidence="5">3.6.1.1</ecNumber>
    </recommendedName>
    <alternativeName>
        <fullName evidence="5">Pyrophosphate phospho-hydrolase</fullName>
        <shortName evidence="5">PPase</shortName>
    </alternativeName>
</protein>
<dbReference type="Gene3D" id="3.90.80.10">
    <property type="entry name" value="Inorganic pyrophosphatase"/>
    <property type="match status" value="1"/>
</dbReference>
<feature type="binding site" evidence="5">
    <location>
        <position position="66"/>
    </location>
    <ligand>
        <name>Mg(2+)</name>
        <dbReference type="ChEBI" id="CHEBI:18420"/>
        <label>1</label>
    </ligand>
</feature>
<dbReference type="EMBL" id="CP013244">
    <property type="protein sequence ID" value="ANP45298.1"/>
    <property type="molecule type" value="Genomic_DNA"/>
</dbReference>
<evidence type="ECO:0000313" key="7">
    <source>
        <dbReference type="Proteomes" id="UP000092498"/>
    </source>
</evidence>
<keyword evidence="7" id="KW-1185">Reference proteome</keyword>
<feature type="binding site" evidence="5">
    <location>
        <position position="30"/>
    </location>
    <ligand>
        <name>substrate</name>
    </ligand>
</feature>
<evidence type="ECO:0000256" key="1">
    <source>
        <dbReference type="ARBA" id="ARBA00001946"/>
    </source>
</evidence>
<feature type="binding site" evidence="5">
    <location>
        <position position="103"/>
    </location>
    <ligand>
        <name>Mg(2+)</name>
        <dbReference type="ChEBI" id="CHEBI:18420"/>
        <label>1</label>
    </ligand>
</feature>
<feature type="binding site" evidence="5">
    <location>
        <position position="71"/>
    </location>
    <ligand>
        <name>Mg(2+)</name>
        <dbReference type="ChEBI" id="CHEBI:18420"/>
        <label>1</label>
    </ligand>
</feature>
<comment type="catalytic activity">
    <reaction evidence="5">
        <text>diphosphate + H2O = 2 phosphate + H(+)</text>
        <dbReference type="Rhea" id="RHEA:24576"/>
        <dbReference type="ChEBI" id="CHEBI:15377"/>
        <dbReference type="ChEBI" id="CHEBI:15378"/>
        <dbReference type="ChEBI" id="CHEBI:33019"/>
        <dbReference type="ChEBI" id="CHEBI:43474"/>
        <dbReference type="EC" id="3.6.1.1"/>
    </reaction>
</comment>
<keyword evidence="2 5" id="KW-0479">Metal-binding</keyword>
<sequence length="174" mass="19351">MDIRFISPGPNPPHEVNAFIEIPQGGLPVKYELDQKSGALFVDRFLHTSMLYPSNYGFIPNTLGDDGDPLDILVVTPMPVVAGCVIRSRPVGVLLMSDEKGVDEKILAVPVDALNPFYKDVKTHEDLPPLLVAQIAHFFRHYKDLEPGKQASVGEWATLEVAHERINLSIKRKK</sequence>
<dbReference type="InterPro" id="IPR036649">
    <property type="entry name" value="Pyrophosphatase_sf"/>
</dbReference>
<gene>
    <name evidence="5" type="primary">ppa</name>
    <name evidence="6" type="ORF">ATE48_04920</name>
</gene>
<comment type="function">
    <text evidence="5">Catalyzes the hydrolysis of inorganic pyrophosphate (PPi) forming two phosphate ions.</text>
</comment>
<dbReference type="PANTHER" id="PTHR10286">
    <property type="entry name" value="INORGANIC PYROPHOSPHATASE"/>
    <property type="match status" value="1"/>
</dbReference>
<comment type="subunit">
    <text evidence="5">Homohexamer.</text>
</comment>
<evidence type="ECO:0000256" key="4">
    <source>
        <dbReference type="ARBA" id="ARBA00022842"/>
    </source>
</evidence>
<evidence type="ECO:0000256" key="2">
    <source>
        <dbReference type="ARBA" id="ARBA00022723"/>
    </source>
</evidence>
<evidence type="ECO:0000256" key="5">
    <source>
        <dbReference type="HAMAP-Rule" id="MF_00209"/>
    </source>
</evidence>
<organism evidence="6 7">
    <name type="scientific">Candidatus Viadribacter manganicus</name>
    <dbReference type="NCBI Taxonomy" id="1759059"/>
    <lineage>
        <taxon>Bacteria</taxon>
        <taxon>Pseudomonadati</taxon>
        <taxon>Pseudomonadota</taxon>
        <taxon>Alphaproteobacteria</taxon>
        <taxon>Hyphomonadales</taxon>
        <taxon>Hyphomonadaceae</taxon>
        <taxon>Candidatus Viadribacter</taxon>
    </lineage>
</organism>
<dbReference type="InParanoid" id="A0A1B1AFG0"/>
<comment type="cofactor">
    <cofactor evidence="1 5">
        <name>Mg(2+)</name>
        <dbReference type="ChEBI" id="CHEBI:18420"/>
    </cofactor>
</comment>
<name>A0A1B1AFG0_9PROT</name>
<evidence type="ECO:0000313" key="6">
    <source>
        <dbReference type="EMBL" id="ANP45298.1"/>
    </source>
</evidence>
<dbReference type="GO" id="GO:0005737">
    <property type="term" value="C:cytoplasm"/>
    <property type="evidence" value="ECO:0007669"/>
    <property type="project" value="UniProtKB-SubCell"/>
</dbReference>
<feature type="binding site" evidence="5">
    <location>
        <position position="44"/>
    </location>
    <ligand>
        <name>substrate</name>
    </ligand>
</feature>
<dbReference type="OrthoDB" id="5187599at2"/>
<dbReference type="STRING" id="1759059.ATE48_04920"/>
<feature type="binding site" evidence="5">
    <location>
        <position position="56"/>
    </location>
    <ligand>
        <name>substrate</name>
    </ligand>
</feature>
<accession>A0A1B1AFG0</accession>
<feature type="binding site" evidence="5">
    <location>
        <position position="71"/>
    </location>
    <ligand>
        <name>Mg(2+)</name>
        <dbReference type="ChEBI" id="CHEBI:18420"/>
        <label>2</label>
    </ligand>
</feature>
<dbReference type="FunCoup" id="A0A1B1AFG0">
    <property type="interactions" value="370"/>
</dbReference>
<reference evidence="6 7" key="1">
    <citation type="submission" date="2015-11" db="EMBL/GenBank/DDBJ databases">
        <title>Whole-Genome Sequence of Candidatus Oderbacter manganicum from the National Park Lower Oder Valley, Germany.</title>
        <authorList>
            <person name="Braun B."/>
            <person name="Liere K."/>
            <person name="Szewzyk U."/>
        </authorList>
    </citation>
    <scope>NUCLEOTIDE SEQUENCE [LARGE SCALE GENOMIC DNA]</scope>
    <source>
        <strain evidence="6 7">OTSz_A_272</strain>
    </source>
</reference>
<dbReference type="PROSITE" id="PS00387">
    <property type="entry name" value="PPASE"/>
    <property type="match status" value="1"/>
</dbReference>
<dbReference type="Pfam" id="PF00719">
    <property type="entry name" value="Pyrophosphatase"/>
    <property type="match status" value="1"/>
</dbReference>
<dbReference type="Proteomes" id="UP000092498">
    <property type="component" value="Chromosome"/>
</dbReference>
<dbReference type="SUPFAM" id="SSF50324">
    <property type="entry name" value="Inorganic pyrophosphatase"/>
    <property type="match status" value="1"/>
</dbReference>
<keyword evidence="5" id="KW-0963">Cytoplasm</keyword>
<comment type="similarity">
    <text evidence="5">Belongs to the PPase family.</text>
</comment>
<dbReference type="NCBIfam" id="NF002317">
    <property type="entry name" value="PRK01250.1"/>
    <property type="match status" value="1"/>
</dbReference>
<feature type="binding site" evidence="5">
    <location>
        <position position="142"/>
    </location>
    <ligand>
        <name>substrate</name>
    </ligand>
</feature>
<evidence type="ECO:0000256" key="3">
    <source>
        <dbReference type="ARBA" id="ARBA00022801"/>
    </source>
</evidence>
<dbReference type="KEGG" id="cbot:ATE48_04920"/>
<proteinExistence type="inferred from homology"/>
<dbReference type="GO" id="GO:0004427">
    <property type="term" value="F:inorganic diphosphate phosphatase activity"/>
    <property type="evidence" value="ECO:0007669"/>
    <property type="project" value="UniProtKB-UniRule"/>
</dbReference>
<keyword evidence="3 5" id="KW-0378">Hydrolase</keyword>
<comment type="subcellular location">
    <subcellularLocation>
        <location evidence="5">Cytoplasm</location>
    </subcellularLocation>
</comment>
<dbReference type="RefSeq" id="WP_066768369.1">
    <property type="nucleotide sequence ID" value="NZ_CP013244.1"/>
</dbReference>
<dbReference type="EC" id="3.6.1.1" evidence="5"/>
<dbReference type="GO" id="GO:0000287">
    <property type="term" value="F:magnesium ion binding"/>
    <property type="evidence" value="ECO:0007669"/>
    <property type="project" value="UniProtKB-UniRule"/>
</dbReference>
<dbReference type="CDD" id="cd00412">
    <property type="entry name" value="pyrophosphatase"/>
    <property type="match status" value="1"/>
</dbReference>
<dbReference type="HAMAP" id="MF_00209">
    <property type="entry name" value="Inorganic_PPase"/>
    <property type="match status" value="1"/>
</dbReference>
<keyword evidence="4 5" id="KW-0460">Magnesium</keyword>
<dbReference type="InterPro" id="IPR008162">
    <property type="entry name" value="Pyrophosphatase"/>
</dbReference>
<dbReference type="AlphaFoldDB" id="A0A1B1AFG0"/>